<gene>
    <name evidence="2" type="ORF">BGZ96_009116</name>
</gene>
<dbReference type="InterPro" id="IPR022742">
    <property type="entry name" value="Hydrolase_4"/>
</dbReference>
<feature type="domain" description="Serine aminopeptidase S33" evidence="1">
    <location>
        <begin position="35"/>
        <end position="279"/>
    </location>
</feature>
<reference evidence="2 3" key="1">
    <citation type="journal article" date="2020" name="Fungal Divers.">
        <title>Resolving the Mortierellaceae phylogeny through synthesis of multi-gene phylogenetics and phylogenomics.</title>
        <authorList>
            <person name="Vandepol N."/>
            <person name="Liber J."/>
            <person name="Desiro A."/>
            <person name="Na H."/>
            <person name="Kennedy M."/>
            <person name="Barry K."/>
            <person name="Grigoriev I.V."/>
            <person name="Miller A.N."/>
            <person name="O'Donnell K."/>
            <person name="Stajich J.E."/>
            <person name="Bonito G."/>
        </authorList>
    </citation>
    <scope>NUCLEOTIDE SEQUENCE [LARGE SCALE GENOMIC DNA]</scope>
    <source>
        <strain evidence="2 3">AD045</strain>
    </source>
</reference>
<organism evidence="2 3">
    <name type="scientific">Linnemannia gamsii</name>
    <dbReference type="NCBI Taxonomy" id="64522"/>
    <lineage>
        <taxon>Eukaryota</taxon>
        <taxon>Fungi</taxon>
        <taxon>Fungi incertae sedis</taxon>
        <taxon>Mucoromycota</taxon>
        <taxon>Mortierellomycotina</taxon>
        <taxon>Mortierellomycetes</taxon>
        <taxon>Mortierellales</taxon>
        <taxon>Mortierellaceae</taxon>
        <taxon>Linnemannia</taxon>
    </lineage>
</organism>
<dbReference type="Pfam" id="PF12146">
    <property type="entry name" value="Hydrolase_4"/>
    <property type="match status" value="1"/>
</dbReference>
<evidence type="ECO:0000313" key="2">
    <source>
        <dbReference type="EMBL" id="KAG0286826.1"/>
    </source>
</evidence>
<keyword evidence="3" id="KW-1185">Reference proteome</keyword>
<dbReference type="EMBL" id="JAAAIM010000539">
    <property type="protein sequence ID" value="KAG0286826.1"/>
    <property type="molecule type" value="Genomic_DNA"/>
</dbReference>
<dbReference type="PANTHER" id="PTHR11614">
    <property type="entry name" value="PHOSPHOLIPASE-RELATED"/>
    <property type="match status" value="1"/>
</dbReference>
<dbReference type="InterPro" id="IPR000073">
    <property type="entry name" value="AB_hydrolase_1"/>
</dbReference>
<name>A0ABQ7JY13_9FUNG</name>
<comment type="caution">
    <text evidence="2">The sequence shown here is derived from an EMBL/GenBank/DDBJ whole genome shotgun (WGS) entry which is preliminary data.</text>
</comment>
<proteinExistence type="predicted"/>
<sequence>MSATQNSTKPTSKEEWIKAEDGHEIFTKTWYAVGTPVASVVFVHGLGEHIVRYDHVFEEFNKAGFQVSAFDQRGFGQTGKKSKTLGRTGGYVKAIPDITAALERGSIEGVPLFLMGHSYGGSLVLNYDCIGPLRAKLCGLIASAPLVLPTGPTRPSNFTVSLAGAVSKVFPSFKIPTNLSSKTISRDPKEVAKYDADPLVHGFGTAKGLFDMLTNAKMLLSAARYGEISTDVPLLICHGTADALTEQKASKDFFDKVAVKDKEYKIYEDHYHELHNEPEDDRKVVIDYYIQWIRARLPTPAAAPVVVATTTEVVAEVPVPAAEVPVPAAEVPVPAAEVPVPAAEAPVPAVEAPVPAAEVVAAV</sequence>
<dbReference type="InterPro" id="IPR029058">
    <property type="entry name" value="AB_hydrolase_fold"/>
</dbReference>
<evidence type="ECO:0000259" key="1">
    <source>
        <dbReference type="Pfam" id="PF12146"/>
    </source>
</evidence>
<dbReference type="Gene3D" id="3.40.50.1820">
    <property type="entry name" value="alpha/beta hydrolase"/>
    <property type="match status" value="1"/>
</dbReference>
<evidence type="ECO:0000313" key="3">
    <source>
        <dbReference type="Proteomes" id="UP001194696"/>
    </source>
</evidence>
<dbReference type="PRINTS" id="PR00111">
    <property type="entry name" value="ABHYDROLASE"/>
</dbReference>
<protein>
    <recommendedName>
        <fullName evidence="1">Serine aminopeptidase S33 domain-containing protein</fullName>
    </recommendedName>
</protein>
<dbReference type="SUPFAM" id="SSF53474">
    <property type="entry name" value="alpha/beta-Hydrolases"/>
    <property type="match status" value="1"/>
</dbReference>
<accession>A0ABQ7JY13</accession>
<dbReference type="InterPro" id="IPR051044">
    <property type="entry name" value="MAG_DAG_Lipase"/>
</dbReference>
<dbReference type="Proteomes" id="UP001194696">
    <property type="component" value="Unassembled WGS sequence"/>
</dbReference>